<feature type="binding site" evidence="3">
    <location>
        <position position="119"/>
    </location>
    <ligand>
        <name>L-tryptophan</name>
        <dbReference type="ChEBI" id="CHEBI:57912"/>
    </ligand>
</feature>
<evidence type="ECO:0000313" key="5">
    <source>
        <dbReference type="EMBL" id="PFH61329.1"/>
    </source>
</evidence>
<feature type="binding site" evidence="3">
    <location>
        <position position="134"/>
    </location>
    <ligand>
        <name>dimethylallyl diphosphate</name>
        <dbReference type="ChEBI" id="CHEBI:57623"/>
    </ligand>
</feature>
<dbReference type="GO" id="GO:0009820">
    <property type="term" value="P:alkaloid metabolic process"/>
    <property type="evidence" value="ECO:0007669"/>
    <property type="project" value="InterPro"/>
</dbReference>
<keyword evidence="2" id="KW-0808">Transferase</keyword>
<dbReference type="InterPro" id="IPR017795">
    <property type="entry name" value="ABBA_NscD-like"/>
</dbReference>
<dbReference type="PANTHER" id="PTHR40627">
    <property type="entry name" value="INDOLE PRENYLTRANSFERASE TDIB-RELATED"/>
    <property type="match status" value="1"/>
</dbReference>
<evidence type="ECO:0000313" key="6">
    <source>
        <dbReference type="Proteomes" id="UP000037136"/>
    </source>
</evidence>
<feature type="binding site" evidence="3">
    <location>
        <position position="284"/>
    </location>
    <ligand>
        <name>dimethylallyl diphosphate</name>
        <dbReference type="ChEBI" id="CHEBI:57623"/>
    </ligand>
</feature>
<evidence type="ECO:0000256" key="3">
    <source>
        <dbReference type="PIRSR" id="PIRSR000509-1"/>
    </source>
</evidence>
<evidence type="ECO:0000256" key="4">
    <source>
        <dbReference type="SAM" id="MobiDB-lite"/>
    </source>
</evidence>
<reference evidence="5 6" key="1">
    <citation type="journal article" date="2015" name="BMC Genomics">
        <title>Gene expression during zombie ant biting behavior reflects the complexity underlying fungal parasitic behavioral manipulation.</title>
        <authorList>
            <person name="de Bekker C."/>
            <person name="Ohm R.A."/>
            <person name="Loreto R.G."/>
            <person name="Sebastian A."/>
            <person name="Albert I."/>
            <person name="Merrow M."/>
            <person name="Brachmann A."/>
            <person name="Hughes D.P."/>
        </authorList>
    </citation>
    <scope>NUCLEOTIDE SEQUENCE [LARGE SCALE GENOMIC DNA]</scope>
    <source>
        <strain evidence="5 6">SC16a</strain>
    </source>
</reference>
<feature type="binding site" evidence="3">
    <location>
        <position position="374"/>
    </location>
    <ligand>
        <name>dimethylallyl diphosphate</name>
        <dbReference type="ChEBI" id="CHEBI:57623"/>
    </ligand>
</feature>
<sequence>MAQNSSQADRTSLKPVIEDKALSKHPLSPPKKPTSFKSSVWDTLSSQLPSRSPECDYWWNLTGMHLARMVEGAGYPIEKQHEALLFHYHWMVPAMGPAPSPQGTLDWPSILNVDGTPIEYSWRWNTRTNKPVIRYAIEAKNEYTGTAVDPLNQDASRKLLYGLQKSFPGIDLTWTNHFLSTLFHHDESKYVEDRDAKGTQGTTMMVSTELKPSDFIFKTYFLPRIPGVNPIPIGTWKEAVSAVSPTGASRALYNFLEGPHGKSLSPLMLAVDAVKPEGSRLKFYFTSSSCSFNSIRETMTLGGLIPIPKEHIQELRSLVSAVAGVEPDFPDDCELPLSVQPDNDPFSDSPLSHAGCVYHFDIGPGRDFPDVKFYFNTFSYGADDLSIARAVTDWMDKRGRGEYSQGYLSMLECLPSRRRLGEGKGVHSWLSCLFAEDGQLEVTSYTKPEI</sequence>
<dbReference type="Pfam" id="PF11991">
    <property type="entry name" value="Trp_DMAT"/>
    <property type="match status" value="1"/>
</dbReference>
<feature type="compositionally biased region" description="Polar residues" evidence="4">
    <location>
        <begin position="1"/>
        <end position="10"/>
    </location>
</feature>
<dbReference type="Proteomes" id="UP000037136">
    <property type="component" value="Unassembled WGS sequence"/>
</dbReference>
<feature type="binding site" evidence="3">
    <location>
        <position position="218"/>
    </location>
    <ligand>
        <name>dimethylallyl diphosphate</name>
        <dbReference type="ChEBI" id="CHEBI:57623"/>
    </ligand>
</feature>
<comment type="similarity">
    <text evidence="1">Belongs to the tryptophan dimethylallyltransferase family.</text>
</comment>
<reference evidence="5 6" key="2">
    <citation type="journal article" date="2017" name="Sci. Rep.">
        <title>Ant-infecting Ophiocordyceps genomes reveal a high diversity of potential behavioral manipulation genes and a possible major role for enterotoxins.</title>
        <authorList>
            <person name="de Bekker C."/>
            <person name="Ohm R.A."/>
            <person name="Evans H.C."/>
            <person name="Brachmann A."/>
            <person name="Hughes D.P."/>
        </authorList>
    </citation>
    <scope>NUCLEOTIDE SEQUENCE [LARGE SCALE GENOMIC DNA]</scope>
    <source>
        <strain evidence="5 6">SC16a</strain>
    </source>
</reference>
<name>A0A2A9PIX1_OPHUN</name>
<evidence type="ECO:0000256" key="2">
    <source>
        <dbReference type="ARBA" id="ARBA00022679"/>
    </source>
</evidence>
<dbReference type="SFLD" id="SFLDS00036">
    <property type="entry name" value="Aromatic_Prenyltransferase"/>
    <property type="match status" value="1"/>
</dbReference>
<dbReference type="EMBL" id="LAZP02000077">
    <property type="protein sequence ID" value="PFH61329.1"/>
    <property type="molecule type" value="Genomic_DNA"/>
</dbReference>
<evidence type="ECO:0000256" key="1">
    <source>
        <dbReference type="ARBA" id="ARBA00010209"/>
    </source>
</evidence>
<protein>
    <recommendedName>
        <fullName evidence="7">Aromatic prenyltransferase (DMATS family)</fullName>
    </recommendedName>
</protein>
<keyword evidence="6" id="KW-1185">Reference proteome</keyword>
<gene>
    <name evidence="5" type="ORF">XA68_17631</name>
</gene>
<dbReference type="GO" id="GO:0004659">
    <property type="term" value="F:prenyltransferase activity"/>
    <property type="evidence" value="ECO:0007669"/>
    <property type="project" value="TreeGrafter"/>
</dbReference>
<accession>A0A2A9PIX1</accession>
<feature type="binding site" evidence="3">
    <location>
        <position position="280"/>
    </location>
    <ligand>
        <name>dimethylallyl diphosphate</name>
        <dbReference type="ChEBI" id="CHEBI:57623"/>
    </ligand>
</feature>
<dbReference type="PIRSF" id="PIRSF000509">
    <property type="entry name" value="Trp_DMAT"/>
    <property type="match status" value="1"/>
</dbReference>
<feature type="binding site" evidence="3">
    <location>
        <begin position="110"/>
        <end position="111"/>
    </location>
    <ligand>
        <name>L-tryptophan</name>
        <dbReference type="ChEBI" id="CHEBI:57912"/>
    </ligand>
</feature>
<dbReference type="InterPro" id="IPR012148">
    <property type="entry name" value="ABBA_DMATS-like"/>
</dbReference>
<evidence type="ECO:0008006" key="7">
    <source>
        <dbReference type="Google" id="ProtNLM"/>
    </source>
</evidence>
<dbReference type="InterPro" id="IPR033964">
    <property type="entry name" value="ABBA"/>
</dbReference>
<feature type="binding site" evidence="3">
    <location>
        <position position="220"/>
    </location>
    <ligand>
        <name>dimethylallyl diphosphate</name>
        <dbReference type="ChEBI" id="CHEBI:57623"/>
    </ligand>
</feature>
<dbReference type="STRING" id="268505.A0A2A9PIX1"/>
<dbReference type="NCBIfam" id="TIGR03429">
    <property type="entry name" value="arom_pren_DMATS"/>
    <property type="match status" value="1"/>
</dbReference>
<dbReference type="PANTHER" id="PTHR40627:SF4">
    <property type="entry name" value="PRENYLTRANSFERASE ASQH1-RELATED"/>
    <property type="match status" value="1"/>
</dbReference>
<organism evidence="5 6">
    <name type="scientific">Ophiocordyceps unilateralis</name>
    <name type="common">Zombie-ant fungus</name>
    <name type="synonym">Torrubia unilateralis</name>
    <dbReference type="NCBI Taxonomy" id="268505"/>
    <lineage>
        <taxon>Eukaryota</taxon>
        <taxon>Fungi</taxon>
        <taxon>Dikarya</taxon>
        <taxon>Ascomycota</taxon>
        <taxon>Pezizomycotina</taxon>
        <taxon>Sordariomycetes</taxon>
        <taxon>Hypocreomycetidae</taxon>
        <taxon>Hypocreales</taxon>
        <taxon>Ophiocordycipitaceae</taxon>
        <taxon>Ophiocordyceps</taxon>
    </lineage>
</organism>
<proteinExistence type="inferred from homology"/>
<feature type="region of interest" description="Disordered" evidence="4">
    <location>
        <begin position="1"/>
        <end position="39"/>
    </location>
</feature>
<dbReference type="AlphaFoldDB" id="A0A2A9PIX1"/>
<comment type="caution">
    <text evidence="5">The sequence shown here is derived from an EMBL/GenBank/DDBJ whole genome shotgun (WGS) entry which is preliminary data.</text>
</comment>
<dbReference type="CDD" id="cd13929">
    <property type="entry name" value="PT-DMATS_CymD"/>
    <property type="match status" value="1"/>
</dbReference>
<dbReference type="OrthoDB" id="3354387at2759"/>
<dbReference type="SFLD" id="SFLDG01162">
    <property type="entry name" value="I"/>
    <property type="match status" value="1"/>
</dbReference>
<feature type="binding site" evidence="3">
    <location>
        <position position="282"/>
    </location>
    <ligand>
        <name>dimethylallyl diphosphate</name>
        <dbReference type="ChEBI" id="CHEBI:57623"/>
    </ligand>
</feature>